<comment type="subcellular location">
    <subcellularLocation>
        <location evidence="4">Cytoplasm</location>
    </subcellularLocation>
    <subcellularLocation>
        <location evidence="4">Nucleus</location>
    </subcellularLocation>
</comment>
<dbReference type="AlphaFoldDB" id="A0A8C4R2U9"/>
<evidence type="ECO:0000259" key="5">
    <source>
        <dbReference type="Pfam" id="PF01048"/>
    </source>
</evidence>
<reference evidence="6" key="2">
    <citation type="submission" date="2025-09" db="UniProtKB">
        <authorList>
            <consortium name="Ensembl"/>
        </authorList>
    </citation>
    <scope>IDENTIFICATION</scope>
</reference>
<keyword evidence="4" id="KW-0963">Cytoplasm</keyword>
<dbReference type="Pfam" id="PF01048">
    <property type="entry name" value="PNP_UDP_1"/>
    <property type="match status" value="1"/>
</dbReference>
<dbReference type="OMA" id="CPKTREX"/>
<comment type="pathway">
    <text evidence="4">Amino-acid biosynthesis; L-methionine biosynthesis via salvage pathway; S-methyl-5-thio-alpha-D-ribose 1-phosphate from S-methyl-5'-thioadenosine (phosphorylase route): step 1/1.</text>
</comment>
<feature type="binding site" evidence="4">
    <location>
        <begin position="41"/>
        <end position="42"/>
    </location>
    <ligand>
        <name>phosphate</name>
        <dbReference type="ChEBI" id="CHEBI:43474"/>
    </ligand>
</feature>
<dbReference type="UniPathway" id="UPA00904">
    <property type="reaction ID" value="UER00873"/>
</dbReference>
<dbReference type="PANTHER" id="PTHR42679">
    <property type="entry name" value="S-METHYL-5'-THIOADENOSINE PHOSPHORYLASE"/>
    <property type="match status" value="1"/>
</dbReference>
<feature type="site" description="Important for substrate specificity" evidence="4">
    <location>
        <position position="126"/>
    </location>
</feature>
<organism evidence="6 7">
    <name type="scientific">Eptatretus burgeri</name>
    <name type="common">Inshore hagfish</name>
    <dbReference type="NCBI Taxonomy" id="7764"/>
    <lineage>
        <taxon>Eukaryota</taxon>
        <taxon>Metazoa</taxon>
        <taxon>Chordata</taxon>
        <taxon>Craniata</taxon>
        <taxon>Vertebrata</taxon>
        <taxon>Cyclostomata</taxon>
        <taxon>Myxini</taxon>
        <taxon>Myxiniformes</taxon>
        <taxon>Myxinidae</taxon>
        <taxon>Eptatretinae</taxon>
        <taxon>Eptatretus</taxon>
    </lineage>
</organism>
<comment type="function">
    <text evidence="4">Catalyzes the reversible phosphorylation of S-methyl-5'-thioadenosine (MTA) to adenine and 5-methylthioribose-1-phosphate. Involved in the breakdown of MTA, a major by-product of polyamine biosynthesis. Responsible for the first step in the methionine salvage pathway after MTA has been generated from S-adenosylmethionine. Has broad substrate specificity with 6-aminopurine nucleosides as preferred substrates.</text>
</comment>
<proteinExistence type="inferred from homology"/>
<keyword evidence="1 4" id="KW-0328">Glycosyltransferase</keyword>
<dbReference type="Gene3D" id="3.40.50.1580">
    <property type="entry name" value="Nucleoside phosphorylase domain"/>
    <property type="match status" value="1"/>
</dbReference>
<dbReference type="InterPro" id="IPR000845">
    <property type="entry name" value="Nucleoside_phosphorylase_d"/>
</dbReference>
<dbReference type="HAMAP" id="MF_01963">
    <property type="entry name" value="MTAP"/>
    <property type="match status" value="1"/>
</dbReference>
<comment type="catalytic activity">
    <reaction evidence="4">
        <text>S-methyl-5'-thioadenosine + phosphate = 5-(methylsulfanyl)-alpha-D-ribose 1-phosphate + adenine</text>
        <dbReference type="Rhea" id="RHEA:11852"/>
        <dbReference type="ChEBI" id="CHEBI:16708"/>
        <dbReference type="ChEBI" id="CHEBI:17509"/>
        <dbReference type="ChEBI" id="CHEBI:43474"/>
        <dbReference type="ChEBI" id="CHEBI:58533"/>
        <dbReference type="EC" id="2.4.2.28"/>
    </reaction>
</comment>
<feature type="binding site" evidence="4">
    <location>
        <begin position="168"/>
        <end position="170"/>
    </location>
    <ligand>
        <name>substrate</name>
    </ligand>
</feature>
<dbReference type="Ensembl" id="ENSEBUT00000024667.1">
    <property type="protein sequence ID" value="ENSEBUP00000024091.1"/>
    <property type="gene ID" value="ENSEBUG00000014835.1"/>
</dbReference>
<feature type="site" description="Important for substrate specificity" evidence="4">
    <location>
        <position position="181"/>
    </location>
</feature>
<dbReference type="InterPro" id="IPR035994">
    <property type="entry name" value="Nucleoside_phosphorylase_sf"/>
</dbReference>
<keyword evidence="7" id="KW-1185">Reference proteome</keyword>
<dbReference type="GO" id="GO:0006166">
    <property type="term" value="P:purine ribonucleoside salvage"/>
    <property type="evidence" value="ECO:0007669"/>
    <property type="project" value="UniProtKB-KW"/>
</dbReference>
<feature type="domain" description="Nucleoside phosphorylase" evidence="5">
    <location>
        <begin position="10"/>
        <end position="203"/>
    </location>
</feature>
<keyword evidence="4" id="KW-0539">Nucleus</keyword>
<name>A0A8C4R2U9_EPTBU</name>
<dbReference type="GO" id="GO:0005829">
    <property type="term" value="C:cytosol"/>
    <property type="evidence" value="ECO:0007669"/>
    <property type="project" value="TreeGrafter"/>
</dbReference>
<dbReference type="CDD" id="cd09010">
    <property type="entry name" value="MTAP_SsMTAPII_like_MTIP"/>
    <property type="match status" value="1"/>
</dbReference>
<evidence type="ECO:0000256" key="1">
    <source>
        <dbReference type="ARBA" id="ARBA00022676"/>
    </source>
</evidence>
<dbReference type="PANTHER" id="PTHR42679:SF2">
    <property type="entry name" value="S-METHYL-5'-THIOADENOSINE PHOSPHORYLASE"/>
    <property type="match status" value="1"/>
</dbReference>
<dbReference type="GO" id="GO:0017061">
    <property type="term" value="F:S-methyl-5-thioadenosine phosphorylase activity"/>
    <property type="evidence" value="ECO:0007669"/>
    <property type="project" value="UniProtKB-UniRule"/>
</dbReference>
<dbReference type="SUPFAM" id="SSF53167">
    <property type="entry name" value="Purine and uridine phosphorylases"/>
    <property type="match status" value="1"/>
</dbReference>
<evidence type="ECO:0000256" key="4">
    <source>
        <dbReference type="HAMAP-Rule" id="MF_03155"/>
    </source>
</evidence>
<keyword evidence="2 4" id="KW-0808">Transferase</keyword>
<comment type="similarity">
    <text evidence="4">Belongs to the PNP/MTAP phosphorylase family. MTAP subfamily.</text>
</comment>
<evidence type="ECO:0000256" key="2">
    <source>
        <dbReference type="ARBA" id="ARBA00022679"/>
    </source>
</evidence>
<gene>
    <name evidence="4" type="primary">MTAP</name>
</gene>
<dbReference type="InterPro" id="IPR010044">
    <property type="entry name" value="MTAP"/>
</dbReference>
<dbReference type="GO" id="GO:0019509">
    <property type="term" value="P:L-methionine salvage from methylthioadenosine"/>
    <property type="evidence" value="ECO:0007669"/>
    <property type="project" value="UniProtKB-UniRule"/>
</dbReference>
<sequence length="231" mass="25548">MKFGGHVGHGRKHTIMPSNVNYRANIRALHDEGCTHVLASTACGSLKEEIHPGDLVIVDQFIDRTTKRKQSFYDGEAGSPQGVCHIPMADPFCNQMRQVLIAAAKELSLRFHDCGTVVTIEGPRFSSRAESKLFCSWGCDLVNMTLIPEVVLAMELGLCYCSVAMATDYDCWKADEGPVNVEHVMTTLKENSIKTTKLIRHAVPCLAAMEWGHCRQSMQALTKTAVMHPDD</sequence>
<comment type="caution">
    <text evidence="4">Lacks conserved residue(s) required for the propagation of feature annotation.</text>
</comment>
<feature type="binding site" evidence="4">
    <location>
        <position position="145"/>
    </location>
    <ligand>
        <name>phosphate</name>
        <dbReference type="ChEBI" id="CHEBI:43474"/>
    </ligand>
</feature>
<feature type="binding site" evidence="4">
    <location>
        <position position="144"/>
    </location>
    <ligand>
        <name>substrate</name>
    </ligand>
</feature>
<evidence type="ECO:0000256" key="3">
    <source>
        <dbReference type="ARBA" id="ARBA00022726"/>
    </source>
</evidence>
<keyword evidence="3 4" id="KW-0660">Purine salvage</keyword>
<accession>A0A8C4R2U9</accession>
<evidence type="ECO:0000313" key="6">
    <source>
        <dbReference type="Ensembl" id="ENSEBUP00000024091.1"/>
    </source>
</evidence>
<dbReference type="Proteomes" id="UP000694388">
    <property type="component" value="Unplaced"/>
</dbReference>
<dbReference type="GeneTree" id="ENSGT00950000182991"/>
<dbReference type="GO" id="GO:0005634">
    <property type="term" value="C:nucleus"/>
    <property type="evidence" value="ECO:0007669"/>
    <property type="project" value="UniProtKB-SubCell"/>
</dbReference>
<dbReference type="EC" id="2.4.2.28" evidence="4"/>
<reference evidence="6" key="1">
    <citation type="submission" date="2025-08" db="UniProtKB">
        <authorList>
            <consortium name="Ensembl"/>
        </authorList>
    </citation>
    <scope>IDENTIFICATION</scope>
</reference>
<evidence type="ECO:0000313" key="7">
    <source>
        <dbReference type="Proteomes" id="UP000694388"/>
    </source>
</evidence>
<comment type="subunit">
    <text evidence="4">Homotrimer.</text>
</comment>
<protein>
    <recommendedName>
        <fullName evidence="4">S-methyl-5'-thioadenosine phosphorylase</fullName>
        <ecNumber evidence="4">2.4.2.28</ecNumber>
    </recommendedName>
    <alternativeName>
        <fullName evidence="4">5'-methylthioadenosine phosphorylase</fullName>
        <shortName evidence="4">MTA phosphorylase</shortName>
        <shortName evidence="4">MTAP</shortName>
        <shortName evidence="4">MTAPase</shortName>
    </alternativeName>
</protein>